<accession>A0A098EJR7</accession>
<proteinExistence type="predicted"/>
<gene>
    <name evidence="2" type="primary">iolE</name>
    <name evidence="2" type="ORF">BN1080_00997</name>
</gene>
<dbReference type="SUPFAM" id="SSF51658">
    <property type="entry name" value="Xylose isomerase-like"/>
    <property type="match status" value="1"/>
</dbReference>
<dbReference type="STRING" id="1499687.BN1080_00997"/>
<dbReference type="PANTHER" id="PTHR12110">
    <property type="entry name" value="HYDROXYPYRUVATE ISOMERASE"/>
    <property type="match status" value="1"/>
</dbReference>
<dbReference type="Pfam" id="PF01261">
    <property type="entry name" value="AP_endonuc_2"/>
    <property type="match status" value="1"/>
</dbReference>
<name>A0A098EJR7_9BACL</name>
<dbReference type="EMBL" id="CCXS01000001">
    <property type="protein sequence ID" value="CEG22077.1"/>
    <property type="molecule type" value="Genomic_DNA"/>
</dbReference>
<dbReference type="InterPro" id="IPR013022">
    <property type="entry name" value="Xyl_isomerase-like_TIM-brl"/>
</dbReference>
<reference evidence="2 3" key="1">
    <citation type="submission" date="2014-09" db="EMBL/GenBank/DDBJ databases">
        <authorList>
            <person name="Urmite Genomes Urmite Genomes"/>
        </authorList>
    </citation>
    <scope>NUCLEOTIDE SEQUENCE [LARGE SCALE GENOMIC DNA]</scope>
    <source>
        <strain evidence="2 3">ES2</strain>
    </source>
</reference>
<evidence type="ECO:0000313" key="3">
    <source>
        <dbReference type="Proteomes" id="UP000043699"/>
    </source>
</evidence>
<feature type="domain" description="Xylose isomerase-like TIM barrel" evidence="1">
    <location>
        <begin position="30"/>
        <end position="254"/>
    </location>
</feature>
<protein>
    <submittedName>
        <fullName evidence="2">Inosose dehydratase</fullName>
    </submittedName>
</protein>
<keyword evidence="3" id="KW-1185">Reference proteome</keyword>
<dbReference type="Gene3D" id="3.20.20.150">
    <property type="entry name" value="Divalent-metal-dependent TIM barrel enzymes"/>
    <property type="match status" value="1"/>
</dbReference>
<dbReference type="RefSeq" id="WP_052650807.1">
    <property type="nucleotide sequence ID" value="NZ_CCXS01000001.1"/>
</dbReference>
<dbReference type="InterPro" id="IPR050312">
    <property type="entry name" value="IolE/XylAMocC-like"/>
</dbReference>
<dbReference type="PANTHER" id="PTHR12110:SF41">
    <property type="entry name" value="INOSOSE DEHYDRATASE"/>
    <property type="match status" value="1"/>
</dbReference>
<organism evidence="2 3">
    <name type="scientific">Planococcus massiliensis</name>
    <dbReference type="NCBI Taxonomy" id="1499687"/>
    <lineage>
        <taxon>Bacteria</taxon>
        <taxon>Bacillati</taxon>
        <taxon>Bacillota</taxon>
        <taxon>Bacilli</taxon>
        <taxon>Bacillales</taxon>
        <taxon>Caryophanaceae</taxon>
        <taxon>Planococcus</taxon>
    </lineage>
</organism>
<dbReference type="InterPro" id="IPR036237">
    <property type="entry name" value="Xyl_isomerase-like_sf"/>
</dbReference>
<dbReference type="AlphaFoldDB" id="A0A098EJR7"/>
<evidence type="ECO:0000313" key="2">
    <source>
        <dbReference type="EMBL" id="CEG22077.1"/>
    </source>
</evidence>
<dbReference type="OrthoDB" id="9779184at2"/>
<dbReference type="Proteomes" id="UP000043699">
    <property type="component" value="Unassembled WGS sequence"/>
</dbReference>
<evidence type="ECO:0000259" key="1">
    <source>
        <dbReference type="Pfam" id="PF01261"/>
    </source>
</evidence>
<sequence>MAIKYGCHGSTWELDYDKESDYFPEIADVVEYAGFQGVDIQVSLLGRFKENPSALKKELDQRGLQLAALTIPFSWLEPQETDDEKELADYYIEYIKHFPNALLNVAPRTGNLRENLVARQQNIIRCANQLAKRAHEQGVLCSFHPNSPAGSVFRLKEDYEILFEGLDTNYIGYTPDAGHIVFGGMDALEIFKKYLPFIKHVHFKDAAKDFQWKKMGTGDIDFPAIVQLLTDSEYDGWIMVEEETEESTANPKQAVVDISKYVKSNLKPISRGEK</sequence>